<dbReference type="GO" id="GO:0010043">
    <property type="term" value="P:response to zinc ion"/>
    <property type="evidence" value="ECO:0007669"/>
    <property type="project" value="TreeGrafter"/>
</dbReference>
<evidence type="ECO:0000256" key="7">
    <source>
        <dbReference type="SAM" id="Phobius"/>
    </source>
</evidence>
<name>F0GTA3_9FIRM</name>
<dbReference type="AlphaFoldDB" id="F0GTA3"/>
<feature type="transmembrane region" description="Helical" evidence="7">
    <location>
        <begin position="191"/>
        <end position="208"/>
    </location>
</feature>
<organism evidence="8 9">
    <name type="scientific">Anaerococcus prevotii ACS-065-V-Col13</name>
    <dbReference type="NCBI Taxonomy" id="879305"/>
    <lineage>
        <taxon>Bacteria</taxon>
        <taxon>Bacillati</taxon>
        <taxon>Bacillota</taxon>
        <taxon>Tissierellia</taxon>
        <taxon>Tissierellales</taxon>
        <taxon>Peptoniphilaceae</taxon>
        <taxon>Anaerococcus</taxon>
    </lineage>
</organism>
<dbReference type="STRING" id="879305.HMPREF9290_1660"/>
<feature type="transmembrane region" description="Helical" evidence="7">
    <location>
        <begin position="242"/>
        <end position="261"/>
    </location>
</feature>
<evidence type="ECO:0000256" key="3">
    <source>
        <dbReference type="ARBA" id="ARBA00022692"/>
    </source>
</evidence>
<evidence type="ECO:0000256" key="6">
    <source>
        <dbReference type="RuleBase" id="RU003943"/>
    </source>
</evidence>
<dbReference type="GO" id="GO:0055085">
    <property type="term" value="P:transmembrane transport"/>
    <property type="evidence" value="ECO:0007669"/>
    <property type="project" value="InterPro"/>
</dbReference>
<comment type="similarity">
    <text evidence="2 6">Belongs to the ABC-3 integral membrane protein family.</text>
</comment>
<feature type="transmembrane region" description="Helical" evidence="7">
    <location>
        <begin position="12"/>
        <end position="29"/>
    </location>
</feature>
<sequence length="269" mass="28939">MLSYDFMQRALLVGLMLSIIIPMIGIVMINRKTSMIGDALSHSSLSGIAIGLIFGINPLWTSLIICIIASFAIEIIRRRFDQYGDMATAIVMSTGIGLAAVLSDFTPGGTSFESFMFGSITTVSVDDLILVGVIFVLVVVVSLYFYNALLYNSINPMMSRLSGVKTDLVDSIFTLMTAITVAISAKTAGALMITSLMVIPVATSLLVTKSYKSSYILAIILSVLFMISGITASFYLGVKPGGSIVLVAIIVLIIVSLFTMIKRKMLVRK</sequence>
<comment type="caution">
    <text evidence="8">The sequence shown here is derived from an EMBL/GenBank/DDBJ whole genome shotgun (WGS) entry which is preliminary data.</text>
</comment>
<feature type="transmembrane region" description="Helical" evidence="7">
    <location>
        <begin position="128"/>
        <end position="147"/>
    </location>
</feature>
<feature type="transmembrane region" description="Helical" evidence="7">
    <location>
        <begin position="215"/>
        <end position="236"/>
    </location>
</feature>
<dbReference type="PANTHER" id="PTHR30477">
    <property type="entry name" value="ABC-TRANSPORTER METAL-BINDING PROTEIN"/>
    <property type="match status" value="1"/>
</dbReference>
<dbReference type="InterPro" id="IPR001626">
    <property type="entry name" value="ABC_TroCD"/>
</dbReference>
<keyword evidence="6" id="KW-0813">Transport</keyword>
<gene>
    <name evidence="8" type="ORF">HMPREF9290_1660</name>
</gene>
<evidence type="ECO:0000256" key="4">
    <source>
        <dbReference type="ARBA" id="ARBA00022989"/>
    </source>
</evidence>
<comment type="subcellular location">
    <subcellularLocation>
        <location evidence="6">Cell membrane</location>
        <topology evidence="6">Multi-pass membrane protein</topology>
    </subcellularLocation>
    <subcellularLocation>
        <location evidence="1">Membrane</location>
        <topology evidence="1">Multi-pass membrane protein</topology>
    </subcellularLocation>
</comment>
<evidence type="ECO:0000256" key="5">
    <source>
        <dbReference type="ARBA" id="ARBA00023136"/>
    </source>
</evidence>
<reference evidence="8 9" key="1">
    <citation type="submission" date="2011-01" db="EMBL/GenBank/DDBJ databases">
        <authorList>
            <person name="Durkin A.S."/>
            <person name="Madupu R."/>
            <person name="Torralba M."/>
            <person name="Gillis M."/>
            <person name="Methe B."/>
            <person name="Sutton G."/>
            <person name="Nelson K.E."/>
        </authorList>
    </citation>
    <scope>NUCLEOTIDE SEQUENCE [LARGE SCALE GENOMIC DNA]</scope>
    <source>
        <strain evidence="8 9">ACS-065-V-Col13</strain>
    </source>
</reference>
<keyword evidence="9" id="KW-1185">Reference proteome</keyword>
<dbReference type="InterPro" id="IPR037294">
    <property type="entry name" value="ABC_BtuC-like"/>
</dbReference>
<keyword evidence="5 7" id="KW-0472">Membrane</keyword>
<dbReference type="SUPFAM" id="SSF81345">
    <property type="entry name" value="ABC transporter involved in vitamin B12 uptake, BtuC"/>
    <property type="match status" value="1"/>
</dbReference>
<protein>
    <submittedName>
        <fullName evidence="8">ABC 3 transport family protein</fullName>
    </submittedName>
</protein>
<evidence type="ECO:0000313" key="9">
    <source>
        <dbReference type="Proteomes" id="UP000005286"/>
    </source>
</evidence>
<dbReference type="Proteomes" id="UP000005286">
    <property type="component" value="Unassembled WGS sequence"/>
</dbReference>
<evidence type="ECO:0000313" key="8">
    <source>
        <dbReference type="EMBL" id="EGC82925.1"/>
    </source>
</evidence>
<keyword evidence="4 7" id="KW-1133">Transmembrane helix</keyword>
<dbReference type="GO" id="GO:0043190">
    <property type="term" value="C:ATP-binding cassette (ABC) transporter complex"/>
    <property type="evidence" value="ECO:0007669"/>
    <property type="project" value="InterPro"/>
</dbReference>
<evidence type="ECO:0000256" key="2">
    <source>
        <dbReference type="ARBA" id="ARBA00008034"/>
    </source>
</evidence>
<dbReference type="RefSeq" id="WP_004833771.1">
    <property type="nucleotide sequence ID" value="NZ_AEXM01000001.1"/>
</dbReference>
<evidence type="ECO:0000256" key="1">
    <source>
        <dbReference type="ARBA" id="ARBA00004141"/>
    </source>
</evidence>
<dbReference type="PATRIC" id="fig|879305.3.peg.34"/>
<dbReference type="eggNOG" id="COG1108">
    <property type="taxonomic scope" value="Bacteria"/>
</dbReference>
<dbReference type="Gene3D" id="1.10.3470.10">
    <property type="entry name" value="ABC transporter involved in vitamin B12 uptake, BtuC"/>
    <property type="match status" value="1"/>
</dbReference>
<dbReference type="Pfam" id="PF00950">
    <property type="entry name" value="ABC-3"/>
    <property type="match status" value="1"/>
</dbReference>
<accession>F0GTA3</accession>
<feature type="transmembrane region" description="Helical" evidence="7">
    <location>
        <begin position="168"/>
        <end position="185"/>
    </location>
</feature>
<proteinExistence type="inferred from homology"/>
<dbReference type="EMBL" id="AEXM01000001">
    <property type="protein sequence ID" value="EGC82925.1"/>
    <property type="molecule type" value="Genomic_DNA"/>
</dbReference>
<feature type="transmembrane region" description="Helical" evidence="7">
    <location>
        <begin position="49"/>
        <end position="76"/>
    </location>
</feature>
<dbReference type="PANTHER" id="PTHR30477:SF0">
    <property type="entry name" value="METAL TRANSPORT SYSTEM MEMBRANE PROTEIN TM_0125-RELATED"/>
    <property type="match status" value="1"/>
</dbReference>
<feature type="transmembrane region" description="Helical" evidence="7">
    <location>
        <begin position="88"/>
        <end position="108"/>
    </location>
</feature>
<keyword evidence="3 6" id="KW-0812">Transmembrane</keyword>